<keyword evidence="3" id="KW-1185">Reference proteome</keyword>
<dbReference type="Proteomes" id="UP000179807">
    <property type="component" value="Unassembled WGS sequence"/>
</dbReference>
<dbReference type="AlphaFoldDB" id="A0A1J4JH74"/>
<gene>
    <name evidence="2" type="ORF">TRFO_09727</name>
</gene>
<accession>A0A1J4JH74</accession>
<dbReference type="RefSeq" id="XP_068349974.1">
    <property type="nucleotide sequence ID" value="XM_068495026.1"/>
</dbReference>
<feature type="compositionally biased region" description="Basic and acidic residues" evidence="1">
    <location>
        <begin position="570"/>
        <end position="591"/>
    </location>
</feature>
<feature type="region of interest" description="Disordered" evidence="1">
    <location>
        <begin position="563"/>
        <end position="617"/>
    </location>
</feature>
<feature type="region of interest" description="Disordered" evidence="1">
    <location>
        <begin position="237"/>
        <end position="264"/>
    </location>
</feature>
<evidence type="ECO:0000313" key="3">
    <source>
        <dbReference type="Proteomes" id="UP000179807"/>
    </source>
</evidence>
<organism evidence="2 3">
    <name type="scientific">Tritrichomonas foetus</name>
    <dbReference type="NCBI Taxonomy" id="1144522"/>
    <lineage>
        <taxon>Eukaryota</taxon>
        <taxon>Metamonada</taxon>
        <taxon>Parabasalia</taxon>
        <taxon>Tritrichomonadida</taxon>
        <taxon>Tritrichomonadidae</taxon>
        <taxon>Tritrichomonas</taxon>
    </lineage>
</organism>
<sequence length="617" mass="71029">MSSIGRNRRPSQISQLLKDITLPDEYRNFTKVLKARKIKEFLCFLLGPVCPYPPQIRDSLTPSQMRTEEFSKVLDNLINLFKTQPNIFIPVPLYTISYLSALFSLLSDKTHPQIILDFIMKYIGLKENEIPEEAFGVILPVILYNTTSDEQQIRTNFILFLVDNFNVNIILKHLLNVYESAVASGSMITRFNINVLTKIAELFSFDQTNYARARNLAESLTDSPSRDHVRTFLRTLEMDEEENQQSQPSDLTTPKNLRQGQIGRKSVPNLSINRSSLIGGNSYSPSNLAPSLKSISPEILEEYLDMIDRRDYKVAINILNDVRQQLERLHHFPQYKPFEPLFKLALETYANDKTSPEEKKSIYLLISNVNNTCDPSGLLKLYLSFKDESKYPHEFLEQCYQHFLKTSHLKDKLPANTYIPVSLVAASEKNHRKDVEFAFTCLNKWDSSYDGVRRIWELLKSEPDTDISEYFDQLIFTQKTFLVEGLRNCLEDEGGNNKIMETVINKLDDRMMSETRTDRVTREASMVAEKMDQIISSEKKNESLMEKTKINISSIPKVNFANAASSGESQARENKEKFGKERGKELRKEIPASRSPRTIPRSPALKTSVQRKTLIKR</sequence>
<dbReference type="EMBL" id="MLAK01001149">
    <property type="protein sequence ID" value="OHS96837.1"/>
    <property type="molecule type" value="Genomic_DNA"/>
</dbReference>
<dbReference type="OrthoDB" id="10683869at2759"/>
<evidence type="ECO:0000256" key="1">
    <source>
        <dbReference type="SAM" id="MobiDB-lite"/>
    </source>
</evidence>
<feature type="compositionally biased region" description="Polar residues" evidence="1">
    <location>
        <begin position="244"/>
        <end position="259"/>
    </location>
</feature>
<proteinExistence type="predicted"/>
<name>A0A1J4JH74_9EUKA</name>
<reference evidence="2" key="1">
    <citation type="submission" date="2016-10" db="EMBL/GenBank/DDBJ databases">
        <authorList>
            <person name="Benchimol M."/>
            <person name="Almeida L.G."/>
            <person name="Vasconcelos A.T."/>
            <person name="Perreira-Neves A."/>
            <person name="Rosa I.A."/>
            <person name="Tasca T."/>
            <person name="Bogo M.R."/>
            <person name="de Souza W."/>
        </authorList>
    </citation>
    <scope>NUCLEOTIDE SEQUENCE [LARGE SCALE GENOMIC DNA]</scope>
    <source>
        <strain evidence="2">K</strain>
    </source>
</reference>
<dbReference type="VEuPathDB" id="TrichDB:TRFO_09727"/>
<dbReference type="GeneID" id="94829730"/>
<protein>
    <submittedName>
        <fullName evidence="2">Uncharacterized protein</fullName>
    </submittedName>
</protein>
<evidence type="ECO:0000313" key="2">
    <source>
        <dbReference type="EMBL" id="OHS96837.1"/>
    </source>
</evidence>
<comment type="caution">
    <text evidence="2">The sequence shown here is derived from an EMBL/GenBank/DDBJ whole genome shotgun (WGS) entry which is preliminary data.</text>
</comment>